<dbReference type="RefSeq" id="XP_017997880.1">
    <property type="nucleotide sequence ID" value="XM_018143216.1"/>
</dbReference>
<dbReference type="GeneID" id="28735096"/>
<evidence type="ECO:0000256" key="7">
    <source>
        <dbReference type="ARBA" id="ARBA00023029"/>
    </source>
</evidence>
<dbReference type="GO" id="GO:0003918">
    <property type="term" value="F:DNA topoisomerase type II (double strand cut, ATP-hydrolyzing) activity"/>
    <property type="evidence" value="ECO:0007669"/>
    <property type="project" value="UniProtKB-UniRule"/>
</dbReference>
<dbReference type="AlphaFoldDB" id="A0A0N1H809"/>
<comment type="caution">
    <text evidence="13">The sequence shown here is derived from an EMBL/GenBank/DDBJ whole genome shotgun (WGS) entry which is preliminary data.</text>
</comment>
<reference evidence="13 14" key="1">
    <citation type="submission" date="2015-06" db="EMBL/GenBank/DDBJ databases">
        <title>Draft genome of the ant-associated black yeast Phialophora attae CBS 131958.</title>
        <authorList>
            <person name="Moreno L.F."/>
            <person name="Stielow B.J."/>
            <person name="de Hoog S."/>
            <person name="Vicente V.A."/>
            <person name="Weiss V.A."/>
            <person name="de Vries M."/>
            <person name="Cruz L.M."/>
            <person name="Souza E.M."/>
        </authorList>
    </citation>
    <scope>NUCLEOTIDE SEQUENCE [LARGE SCALE GENOMIC DNA]</scope>
    <source>
        <strain evidence="13 14">CBS 131958</strain>
    </source>
</reference>
<dbReference type="GO" id="GO:0003677">
    <property type="term" value="F:DNA binding"/>
    <property type="evidence" value="ECO:0007669"/>
    <property type="project" value="UniProtKB-UniRule"/>
</dbReference>
<feature type="domain" description="Topoisomerase 6 subunit A/Spo11 TOPRIM" evidence="12">
    <location>
        <begin position="265"/>
        <end position="426"/>
    </location>
</feature>
<dbReference type="InterPro" id="IPR013049">
    <property type="entry name" value="Spo11/TopoVI_A_N"/>
</dbReference>
<dbReference type="GO" id="GO:0007131">
    <property type="term" value="P:reciprocal meiotic recombination"/>
    <property type="evidence" value="ECO:0007669"/>
    <property type="project" value="TreeGrafter"/>
</dbReference>
<evidence type="ECO:0000256" key="10">
    <source>
        <dbReference type="PROSITE-ProRule" id="PRU01385"/>
    </source>
</evidence>
<keyword evidence="7 10" id="KW-0799">Topoisomerase</keyword>
<dbReference type="GO" id="GO:0005524">
    <property type="term" value="F:ATP binding"/>
    <property type="evidence" value="ECO:0007669"/>
    <property type="project" value="InterPro"/>
</dbReference>
<evidence type="ECO:0000259" key="11">
    <source>
        <dbReference type="Pfam" id="PF04406"/>
    </source>
</evidence>
<evidence type="ECO:0000256" key="5">
    <source>
        <dbReference type="ARBA" id="ARBA00022723"/>
    </source>
</evidence>
<keyword evidence="6" id="KW-0460">Magnesium</keyword>
<dbReference type="VEuPathDB" id="FungiDB:AB675_3187"/>
<dbReference type="InterPro" id="IPR036388">
    <property type="entry name" value="WH-like_DNA-bd_sf"/>
</dbReference>
<dbReference type="GO" id="GO:0042138">
    <property type="term" value="P:meiotic DNA double-strand break formation"/>
    <property type="evidence" value="ECO:0007669"/>
    <property type="project" value="TreeGrafter"/>
</dbReference>
<evidence type="ECO:0000256" key="8">
    <source>
        <dbReference type="ARBA" id="ARBA00023125"/>
    </source>
</evidence>
<keyword evidence="14" id="KW-1185">Reference proteome</keyword>
<evidence type="ECO:0000259" key="12">
    <source>
        <dbReference type="Pfam" id="PF21180"/>
    </source>
</evidence>
<keyword evidence="5" id="KW-0479">Metal-binding</keyword>
<dbReference type="GO" id="GO:0000228">
    <property type="term" value="C:nuclear chromosome"/>
    <property type="evidence" value="ECO:0007669"/>
    <property type="project" value="TreeGrafter"/>
</dbReference>
<organism evidence="13 14">
    <name type="scientific">Cyphellophora attinorum</name>
    <dbReference type="NCBI Taxonomy" id="1664694"/>
    <lineage>
        <taxon>Eukaryota</taxon>
        <taxon>Fungi</taxon>
        <taxon>Dikarya</taxon>
        <taxon>Ascomycota</taxon>
        <taxon>Pezizomycotina</taxon>
        <taxon>Eurotiomycetes</taxon>
        <taxon>Chaetothyriomycetidae</taxon>
        <taxon>Chaetothyriales</taxon>
        <taxon>Cyphellophoraceae</taxon>
        <taxon>Cyphellophora</taxon>
    </lineage>
</organism>
<dbReference type="PANTHER" id="PTHR10848:SF0">
    <property type="entry name" value="MEIOTIC RECOMBINATION PROTEIN SPO11"/>
    <property type="match status" value="1"/>
</dbReference>
<comment type="catalytic activity">
    <reaction evidence="1 10">
        <text>ATP-dependent breakage, passage and rejoining of double-stranded DNA.</text>
        <dbReference type="EC" id="5.6.2.2"/>
    </reaction>
</comment>
<dbReference type="GO" id="GO:0046872">
    <property type="term" value="F:metal ion binding"/>
    <property type="evidence" value="ECO:0007669"/>
    <property type="project" value="UniProtKB-KW"/>
</dbReference>
<dbReference type="Proteomes" id="UP000038010">
    <property type="component" value="Unassembled WGS sequence"/>
</dbReference>
<dbReference type="Pfam" id="PF04406">
    <property type="entry name" value="TP6A_N"/>
    <property type="match status" value="1"/>
</dbReference>
<dbReference type="Gene3D" id="3.40.1360.10">
    <property type="match status" value="1"/>
</dbReference>
<gene>
    <name evidence="13" type="ORF">AB675_3187</name>
</gene>
<comment type="cofactor">
    <cofactor evidence="2">
        <name>Mg(2+)</name>
        <dbReference type="ChEBI" id="CHEBI:18420"/>
    </cofactor>
</comment>
<accession>A0A0N1H809</accession>
<evidence type="ECO:0000313" key="14">
    <source>
        <dbReference type="Proteomes" id="UP000038010"/>
    </source>
</evidence>
<dbReference type="CDD" id="cd00223">
    <property type="entry name" value="TOPRIM_TopoIIB_SPO"/>
    <property type="match status" value="1"/>
</dbReference>
<evidence type="ECO:0000256" key="3">
    <source>
        <dbReference type="ARBA" id="ARBA00006559"/>
    </source>
</evidence>
<evidence type="ECO:0000256" key="2">
    <source>
        <dbReference type="ARBA" id="ARBA00001946"/>
    </source>
</evidence>
<proteinExistence type="inferred from homology"/>
<evidence type="ECO:0000256" key="4">
    <source>
        <dbReference type="ARBA" id="ARBA00012895"/>
    </source>
</evidence>
<dbReference type="PRINTS" id="PR01550">
    <property type="entry name" value="TOP6AFAMILY"/>
</dbReference>
<dbReference type="Gene3D" id="1.10.10.10">
    <property type="entry name" value="Winged helix-like DNA-binding domain superfamily/Winged helix DNA-binding domain"/>
    <property type="match status" value="1"/>
</dbReference>
<dbReference type="PANTHER" id="PTHR10848">
    <property type="entry name" value="MEIOTIC RECOMBINATION PROTEIN SPO11"/>
    <property type="match status" value="1"/>
</dbReference>
<protein>
    <recommendedName>
        <fullName evidence="4">DNA topoisomerase (ATP-hydrolyzing)</fullName>
        <ecNumber evidence="4">5.6.2.2</ecNumber>
    </recommendedName>
</protein>
<dbReference type="PROSITE" id="PS52041">
    <property type="entry name" value="TOPO_IIB"/>
    <property type="match status" value="1"/>
</dbReference>
<name>A0A0N1H809_9EURO</name>
<evidence type="ECO:0000313" key="13">
    <source>
        <dbReference type="EMBL" id="KPI37917.1"/>
    </source>
</evidence>
<dbReference type="STRING" id="1664694.A0A0N1H809"/>
<evidence type="ECO:0000256" key="9">
    <source>
        <dbReference type="ARBA" id="ARBA00023235"/>
    </source>
</evidence>
<dbReference type="SUPFAM" id="SSF56726">
    <property type="entry name" value="DNA topoisomerase IV, alpha subunit"/>
    <property type="match status" value="1"/>
</dbReference>
<evidence type="ECO:0000256" key="1">
    <source>
        <dbReference type="ARBA" id="ARBA00000185"/>
    </source>
</evidence>
<keyword evidence="9 10" id="KW-0413">Isomerase</keyword>
<dbReference type="InterPro" id="IPR034136">
    <property type="entry name" value="TOPRIM_Topo6A/Spo11"/>
</dbReference>
<dbReference type="GO" id="GO:0000706">
    <property type="term" value="P:meiotic DNA double-strand break processing"/>
    <property type="evidence" value="ECO:0007669"/>
    <property type="project" value="TreeGrafter"/>
</dbReference>
<feature type="active site" description="O-(5'-phospho-DNA)-tyrosine intermediate" evidence="10">
    <location>
        <position position="199"/>
    </location>
</feature>
<feature type="domain" description="Spo11/DNA topoisomerase VI subunit A N-terminal" evidence="11">
    <location>
        <begin position="173"/>
        <end position="230"/>
    </location>
</feature>
<evidence type="ECO:0000256" key="6">
    <source>
        <dbReference type="ARBA" id="ARBA00022842"/>
    </source>
</evidence>
<dbReference type="InterPro" id="IPR036078">
    <property type="entry name" value="Spo11/TopoVI_A_sf"/>
</dbReference>
<dbReference type="OrthoDB" id="5377392at2759"/>
<dbReference type="Pfam" id="PF21180">
    <property type="entry name" value="TOP6A-Spo11_Toprim"/>
    <property type="match status" value="1"/>
</dbReference>
<dbReference type="InterPro" id="IPR002815">
    <property type="entry name" value="Spo11/TopoVI_A"/>
</dbReference>
<dbReference type="EC" id="5.6.2.2" evidence="4"/>
<keyword evidence="8 10" id="KW-0238">DNA-binding</keyword>
<dbReference type="EMBL" id="LFJN01000021">
    <property type="protein sequence ID" value="KPI37917.1"/>
    <property type="molecule type" value="Genomic_DNA"/>
</dbReference>
<comment type="similarity">
    <text evidence="3 10">Belongs to the TOP6A family.</text>
</comment>
<sequence length="443" mass="48980">MAEKFAAKNLGEETSFDFDFMQERASAGQHRSGFRASTFFNTYYICELVKVGRRRGMAAEMMDIDDVDLSQDHADLSQNSLSEASETALAFIEQSLERVCHEMQQGEASSPAIYLRRLDRYDVVSSQNLVGNGHRAKDHPVKYSWPGKTAGEAWRFGLISSLDLSEPTDLDQACALAVLNSVHAAISSGNGVTKRDIYYADPELFGDQSVVDRLIADIAHTCEVPRAALFVTASPKGLFLVPGQASDEPQTIPLNPPSMRDINWILVVEKEATFNTLCEKGFHALSRSGQGMLVTAKGYPDLATRQFLRLCCRSAAVPLPVFGLFDYDPYGIDILKCYRSGSKVSAREADLSLTEMHWLGIRSADIVDLASTSALSLTQSDRRRATKLIEGMTSVTGEVPEEMFEGRAELQSMLVLGCKAEIQILGDDICRWTEQKMLDIMSR</sequence>